<dbReference type="RefSeq" id="WP_284273338.1">
    <property type="nucleotide sequence ID" value="NZ_BSOW01000034.1"/>
</dbReference>
<proteinExistence type="predicted"/>
<dbReference type="Proteomes" id="UP001156905">
    <property type="component" value="Unassembled WGS sequence"/>
</dbReference>
<evidence type="ECO:0000313" key="2">
    <source>
        <dbReference type="EMBL" id="GLR90437.1"/>
    </source>
</evidence>
<organism evidence="2 3">
    <name type="scientific">Bradyrhizobium iriomotense</name>
    <dbReference type="NCBI Taxonomy" id="441950"/>
    <lineage>
        <taxon>Bacteria</taxon>
        <taxon>Pseudomonadati</taxon>
        <taxon>Pseudomonadota</taxon>
        <taxon>Alphaproteobacteria</taxon>
        <taxon>Hyphomicrobiales</taxon>
        <taxon>Nitrobacteraceae</taxon>
        <taxon>Bradyrhizobium</taxon>
    </lineage>
</organism>
<evidence type="ECO:0000313" key="3">
    <source>
        <dbReference type="Proteomes" id="UP001156905"/>
    </source>
</evidence>
<reference evidence="3" key="1">
    <citation type="journal article" date="2019" name="Int. J. Syst. Evol. Microbiol.">
        <title>The Global Catalogue of Microorganisms (GCM) 10K type strain sequencing project: providing services to taxonomists for standard genome sequencing and annotation.</title>
        <authorList>
            <consortium name="The Broad Institute Genomics Platform"/>
            <consortium name="The Broad Institute Genome Sequencing Center for Infectious Disease"/>
            <person name="Wu L."/>
            <person name="Ma J."/>
        </authorList>
    </citation>
    <scope>NUCLEOTIDE SEQUENCE [LARGE SCALE GENOMIC DNA]</scope>
    <source>
        <strain evidence="3">NBRC 102520</strain>
    </source>
</reference>
<dbReference type="InterPro" id="IPR036909">
    <property type="entry name" value="Cyt_c-like_dom_sf"/>
</dbReference>
<name>A0ABQ6BE49_9BRAD</name>
<comment type="caution">
    <text evidence="2">The sequence shown here is derived from an EMBL/GenBank/DDBJ whole genome shotgun (WGS) entry which is preliminary data.</text>
</comment>
<dbReference type="SUPFAM" id="SSF46626">
    <property type="entry name" value="Cytochrome c"/>
    <property type="match status" value="1"/>
</dbReference>
<evidence type="ECO:0000256" key="1">
    <source>
        <dbReference type="SAM" id="MobiDB-lite"/>
    </source>
</evidence>
<feature type="compositionally biased region" description="Low complexity" evidence="1">
    <location>
        <begin position="94"/>
        <end position="116"/>
    </location>
</feature>
<keyword evidence="3" id="KW-1185">Reference proteome</keyword>
<sequence>MTSSDRSGRGFIAPLFGVAAAILLTATIARAQNLDEGKPPQKLFADGCASCHRSPRGLAKGRFSFTLYWFLKDHYASSADSAKALAAYLESVDSPPAGKPRAAAKSSKPAGAPRSSLRPPAPVPQR</sequence>
<accession>A0ABQ6BE49</accession>
<gene>
    <name evidence="2" type="ORF">GCM10007857_71520</name>
</gene>
<protein>
    <recommendedName>
        <fullName evidence="4">Cytochrome c domain-containing protein</fullName>
    </recommendedName>
</protein>
<dbReference type="EMBL" id="BSOW01000034">
    <property type="protein sequence ID" value="GLR90437.1"/>
    <property type="molecule type" value="Genomic_DNA"/>
</dbReference>
<feature type="region of interest" description="Disordered" evidence="1">
    <location>
        <begin position="93"/>
        <end position="126"/>
    </location>
</feature>
<evidence type="ECO:0008006" key="4">
    <source>
        <dbReference type="Google" id="ProtNLM"/>
    </source>
</evidence>